<organism evidence="2">
    <name type="scientific">Streptomyces sp. gb1(2016)</name>
    <dbReference type="NCBI Taxonomy" id="1828321"/>
    <lineage>
        <taxon>Bacteria</taxon>
        <taxon>Bacillati</taxon>
        <taxon>Actinomycetota</taxon>
        <taxon>Actinomycetes</taxon>
        <taxon>Kitasatosporales</taxon>
        <taxon>Streptomycetaceae</taxon>
        <taxon>Streptomyces</taxon>
    </lineage>
</organism>
<evidence type="ECO:0000313" key="2">
    <source>
        <dbReference type="EMBL" id="TXS28399.1"/>
    </source>
</evidence>
<feature type="region of interest" description="Disordered" evidence="1">
    <location>
        <begin position="1"/>
        <end position="23"/>
    </location>
</feature>
<dbReference type="EMBL" id="RDBM01000035">
    <property type="protein sequence ID" value="TXS28399.1"/>
    <property type="molecule type" value="Genomic_DNA"/>
</dbReference>
<comment type="caution">
    <text evidence="2">The sequence shown here is derived from an EMBL/GenBank/DDBJ whole genome shotgun (WGS) entry which is preliminary data.</text>
</comment>
<reference evidence="2" key="1">
    <citation type="submission" date="2018-10" db="EMBL/GenBank/DDBJ databases">
        <authorList>
            <person name="Hariharan J."/>
            <person name="Choudoir M.J."/>
            <person name="Diebold P."/>
            <person name="Panke-Buisse K."/>
            <person name="Campbell A.N."/>
            <person name="Buckley D.H."/>
        </authorList>
    </citation>
    <scope>NUCLEOTIDE SEQUENCE</scope>
    <source>
        <strain evidence="2">Gb1</strain>
    </source>
</reference>
<name>A0A652KXN4_9ACTN</name>
<sequence>MSVGREMPGGEISPPAGRPRHGKADWLTGARITSVQGLFYRPEGRAGEPEAVEFVLEGGQSVLLTCASDHTLSITSGAWPGLPDWCVPAGQWQFEQLSRLPPPPYGGAWTVVGTQERRDEHGEVREAMLRCENGDFVIVGGDTVAIRFVPC</sequence>
<dbReference type="AlphaFoldDB" id="A0A652KXN4"/>
<gene>
    <name evidence="2" type="ORF">EAO74_13925</name>
</gene>
<dbReference type="RefSeq" id="WP_124274450.1">
    <property type="nucleotide sequence ID" value="NZ_RDBM01000035.1"/>
</dbReference>
<proteinExistence type="predicted"/>
<protein>
    <submittedName>
        <fullName evidence="2">Uncharacterized protein</fullName>
    </submittedName>
</protein>
<accession>A0A652KXN4</accession>
<evidence type="ECO:0000256" key="1">
    <source>
        <dbReference type="SAM" id="MobiDB-lite"/>
    </source>
</evidence>